<dbReference type="InterPro" id="IPR007751">
    <property type="entry name" value="DUF676_lipase-like"/>
</dbReference>
<evidence type="ECO:0000256" key="4">
    <source>
        <dbReference type="ARBA" id="ARBA00023136"/>
    </source>
</evidence>
<organism evidence="6 7">
    <name type="scientific">Kibdelosporangium lantanae</name>
    <dbReference type="NCBI Taxonomy" id="1497396"/>
    <lineage>
        <taxon>Bacteria</taxon>
        <taxon>Bacillati</taxon>
        <taxon>Actinomycetota</taxon>
        <taxon>Actinomycetes</taxon>
        <taxon>Pseudonocardiales</taxon>
        <taxon>Pseudonocardiaceae</taxon>
        <taxon>Kibdelosporangium</taxon>
    </lineage>
</organism>
<comment type="subcellular location">
    <subcellularLocation>
        <location evidence="1">Endoplasmic reticulum</location>
    </subcellularLocation>
    <subcellularLocation>
        <location evidence="2">Membrane</location>
    </subcellularLocation>
</comment>
<evidence type="ECO:0000313" key="7">
    <source>
        <dbReference type="Proteomes" id="UP001597045"/>
    </source>
</evidence>
<dbReference type="Gene3D" id="3.40.50.1820">
    <property type="entry name" value="alpha/beta hydrolase"/>
    <property type="match status" value="1"/>
</dbReference>
<evidence type="ECO:0000256" key="2">
    <source>
        <dbReference type="ARBA" id="ARBA00004370"/>
    </source>
</evidence>
<dbReference type="SUPFAM" id="SSF52540">
    <property type="entry name" value="P-loop containing nucleoside triphosphate hydrolases"/>
    <property type="match status" value="1"/>
</dbReference>
<reference evidence="7" key="1">
    <citation type="journal article" date="2019" name="Int. J. Syst. Evol. Microbiol.">
        <title>The Global Catalogue of Microorganisms (GCM) 10K type strain sequencing project: providing services to taxonomists for standard genome sequencing and annotation.</title>
        <authorList>
            <consortium name="The Broad Institute Genomics Platform"/>
            <consortium name="The Broad Institute Genome Sequencing Center for Infectious Disease"/>
            <person name="Wu L."/>
            <person name="Ma J."/>
        </authorList>
    </citation>
    <scope>NUCLEOTIDE SEQUENCE [LARGE SCALE GENOMIC DNA]</scope>
    <source>
        <strain evidence="7">JCM 31486</strain>
    </source>
</reference>
<feature type="domain" description="NACHT" evidence="5">
    <location>
        <begin position="403"/>
        <end position="539"/>
    </location>
</feature>
<gene>
    <name evidence="6" type="ORF">ACFQ1S_05495</name>
</gene>
<dbReference type="InterPro" id="IPR052374">
    <property type="entry name" value="SERAC1"/>
</dbReference>
<feature type="non-terminal residue" evidence="6">
    <location>
        <position position="880"/>
    </location>
</feature>
<protein>
    <submittedName>
        <fullName evidence="6">NACHT domain-containing protein</fullName>
    </submittedName>
</protein>
<comment type="caution">
    <text evidence="6">The sequence shown here is derived from an EMBL/GenBank/DDBJ whole genome shotgun (WGS) entry which is preliminary data.</text>
</comment>
<keyword evidence="3" id="KW-0256">Endoplasmic reticulum</keyword>
<dbReference type="Gene3D" id="3.40.50.300">
    <property type="entry name" value="P-loop containing nucleotide triphosphate hydrolases"/>
    <property type="match status" value="1"/>
</dbReference>
<dbReference type="InterPro" id="IPR029058">
    <property type="entry name" value="AB_hydrolase_fold"/>
</dbReference>
<evidence type="ECO:0000256" key="3">
    <source>
        <dbReference type="ARBA" id="ARBA00022824"/>
    </source>
</evidence>
<dbReference type="EMBL" id="JBHTIS010000201">
    <property type="protein sequence ID" value="MFD1045085.1"/>
    <property type="molecule type" value="Genomic_DNA"/>
</dbReference>
<proteinExistence type="predicted"/>
<dbReference type="PROSITE" id="PS50837">
    <property type="entry name" value="NACHT"/>
    <property type="match status" value="1"/>
</dbReference>
<accession>A0ABW3M7Y1</accession>
<name>A0ABW3M7Y1_9PSEU</name>
<dbReference type="Pfam" id="PF05057">
    <property type="entry name" value="DUF676"/>
    <property type="match status" value="1"/>
</dbReference>
<keyword evidence="7" id="KW-1185">Reference proteome</keyword>
<dbReference type="Pfam" id="PF05729">
    <property type="entry name" value="NACHT"/>
    <property type="match status" value="1"/>
</dbReference>
<evidence type="ECO:0000259" key="5">
    <source>
        <dbReference type="PROSITE" id="PS50837"/>
    </source>
</evidence>
<dbReference type="Proteomes" id="UP001597045">
    <property type="component" value="Unassembled WGS sequence"/>
</dbReference>
<evidence type="ECO:0000256" key="1">
    <source>
        <dbReference type="ARBA" id="ARBA00004240"/>
    </source>
</evidence>
<dbReference type="SUPFAM" id="SSF53474">
    <property type="entry name" value="alpha/beta-Hydrolases"/>
    <property type="match status" value="1"/>
</dbReference>
<dbReference type="PANTHER" id="PTHR48182:SF2">
    <property type="entry name" value="PROTEIN SERAC1"/>
    <property type="match status" value="1"/>
</dbReference>
<evidence type="ECO:0000313" key="6">
    <source>
        <dbReference type="EMBL" id="MFD1045085.1"/>
    </source>
</evidence>
<sequence length="880" mass="96394">MTDVFSVVMPDAPVADVVFLHGLGGDARKTWATGEAFWPDWLGQDVPGVAVWSVGYAASASGWLGRAMPIQDRAGNVLAALQNVSVGERPLIFVTHSMGGLLAKQMLRYAASSDRYKSFAAAARGVVFLATPHIGADMAKFLTRLKTVLRTTAASKDPVRNAAHLRDLNVWYRNWVHETGIGNLVFFEAYKTFGLQIVDASSADPGLAGADPIAVDADHFTICKPASRTTLAYGQVRRFVTGIRDTMPMTDQSTTPPTPPGSFNEISGSVIGPSVQAGSIQGGVHFYMHAPEVAEADEHHRPTETWADAPAVPPEIGSLLRAQVQTAQEMPYQLRGARKPSLSTVYVRQDLSTGVDEPGSEQPRLTPVLDERGQVVDLPAAPATRVVVRPPARTVREALDGTTHLLVTGGPGQGKSTMLLRLAADIATQWTTPNDRDAPLTEPVVPLRLTARTLATWLHLPSSQALAEAVHAEYGALLRTPVGADLLDNRVAGCRWLLLIDALDEVSDHAERDRLVRLLAMWGSDAAESPYRIVLTTRPIEGAALAPLQRIGAARYELQLFDMEALRRFAENWFAEDGDDGAYPFLLQIRQAHLNELVQVPLLATIAAIIFQEQRDRPLPESQYELYEAYLVYLRGTSVSGPFEKHRTALLEHLGRTSLNTETSLIAAAREWMRRNAATDYLPSGWHDDLGAFLAAVGPFVLRHNELKFLHHSFAEHLAATATARELPDRFDPDHDDFARLLHATRPKDRGQYPRSVLLHYTRLRPAEADQLVRWLHAGDSALHLLAARLLARHVAVSPEVASAFLSTVRGWAMTTQYLADEILSQASRATHYSGLAPWLADIMRDEAAPWQSRTEAATALAIRLRGDHTAEALALLRLA</sequence>
<dbReference type="PANTHER" id="PTHR48182">
    <property type="entry name" value="PROTEIN SERAC1"/>
    <property type="match status" value="1"/>
</dbReference>
<dbReference type="InterPro" id="IPR007111">
    <property type="entry name" value="NACHT_NTPase"/>
</dbReference>
<dbReference type="InterPro" id="IPR027417">
    <property type="entry name" value="P-loop_NTPase"/>
</dbReference>
<keyword evidence="4" id="KW-0472">Membrane</keyword>